<dbReference type="AlphaFoldDB" id="A0ABD3QL18"/>
<reference evidence="2 3" key="1">
    <citation type="journal article" date="2020" name="G3 (Bethesda)">
        <title>Improved Reference Genome for Cyclotella cryptica CCMP332, a Model for Cell Wall Morphogenesis, Salinity Adaptation, and Lipid Production in Diatoms (Bacillariophyta).</title>
        <authorList>
            <person name="Roberts W.R."/>
            <person name="Downey K.M."/>
            <person name="Ruck E.C."/>
            <person name="Traller J.C."/>
            <person name="Alverson A.J."/>
        </authorList>
    </citation>
    <scope>NUCLEOTIDE SEQUENCE [LARGE SCALE GENOMIC DNA]</scope>
    <source>
        <strain evidence="2 3">CCMP332</strain>
    </source>
</reference>
<gene>
    <name evidence="2" type="ORF">HJC23_006073</name>
</gene>
<evidence type="ECO:0000256" key="1">
    <source>
        <dbReference type="SAM" id="SignalP"/>
    </source>
</evidence>
<name>A0ABD3QL18_9STRA</name>
<keyword evidence="3" id="KW-1185">Reference proteome</keyword>
<dbReference type="EMBL" id="JABMIG020000031">
    <property type="protein sequence ID" value="KAL3800611.1"/>
    <property type="molecule type" value="Genomic_DNA"/>
</dbReference>
<evidence type="ECO:0000313" key="2">
    <source>
        <dbReference type="EMBL" id="KAL3800611.1"/>
    </source>
</evidence>
<evidence type="ECO:0000313" key="3">
    <source>
        <dbReference type="Proteomes" id="UP001516023"/>
    </source>
</evidence>
<dbReference type="Proteomes" id="UP001516023">
    <property type="component" value="Unassembled WGS sequence"/>
</dbReference>
<protein>
    <submittedName>
        <fullName evidence="2">Uncharacterized protein</fullName>
    </submittedName>
</protein>
<feature type="chain" id="PRO_5044781248" evidence="1">
    <location>
        <begin position="24"/>
        <end position="438"/>
    </location>
</feature>
<organism evidence="2 3">
    <name type="scientific">Cyclotella cryptica</name>
    <dbReference type="NCBI Taxonomy" id="29204"/>
    <lineage>
        <taxon>Eukaryota</taxon>
        <taxon>Sar</taxon>
        <taxon>Stramenopiles</taxon>
        <taxon>Ochrophyta</taxon>
        <taxon>Bacillariophyta</taxon>
        <taxon>Coscinodiscophyceae</taxon>
        <taxon>Thalassiosirophycidae</taxon>
        <taxon>Stephanodiscales</taxon>
        <taxon>Stephanodiscaceae</taxon>
        <taxon>Cyclotella</taxon>
    </lineage>
</organism>
<accession>A0ABD3QL18</accession>
<feature type="signal peptide" evidence="1">
    <location>
        <begin position="1"/>
        <end position="23"/>
    </location>
</feature>
<keyword evidence="1" id="KW-0732">Signal</keyword>
<comment type="caution">
    <text evidence="2">The sequence shown here is derived from an EMBL/GenBank/DDBJ whole genome shotgun (WGS) entry which is preliminary data.</text>
</comment>
<sequence length="438" mass="48685">MKFSTSLTLILGGLCQVVSSTSAQNFREHCAIWPMGWPTHHHDTSCDRHAQNTKLQAEIGSYPSSISFYLNIPEERTWVCPLENDVSDAVDPGGLHIGRPAKWIVYNRASTPIIISHASGSPFATGGYEPSSGQMKSAVYPNGPVVLPGGMAVVNGYQGQLFEAREYKEDYNLMFFPYDNEYVNSYKKAIPPTWSHATKGTRYSNMKSNVIHVLGSPGRVLMKHRMGMIHIKNEFGSICPEMFGRGLSTVDTNRTKPINPDPECNFVSQGFINKVGCPIDLYFAPPKTDPESSFNCEVYSDHMGAFETFIKSGQTNINSFDTPIIHQNTYTTHSFVARMSHDQSLVARIEIDHDTVYDCPELRRDVEAKEEERLLQSIPAMILSSSNATQYEYSPAKLSSEKDSRAISKGDLYTSFAYNLTAKSINSGVLSGIMQHAT</sequence>
<proteinExistence type="predicted"/>